<name>A0A179DH78_9SPHI</name>
<reference evidence="2 3" key="2">
    <citation type="submission" date="2016-06" db="EMBL/GenBank/DDBJ databases">
        <title>Pedobacter psychrophilus sp. nov., isolated from Antarctic fragmentary rock.</title>
        <authorList>
            <person name="Svec P."/>
        </authorList>
    </citation>
    <scope>NUCLEOTIDE SEQUENCE [LARGE SCALE GENOMIC DNA]</scope>
    <source>
        <strain evidence="2 3">CCM 8644</strain>
    </source>
</reference>
<dbReference type="InterPro" id="IPR051604">
    <property type="entry name" value="Ergot_Alk_Oxidoreductase"/>
</dbReference>
<dbReference type="SUPFAM" id="SSF51735">
    <property type="entry name" value="NAD(P)-binding Rossmann-fold domains"/>
    <property type="match status" value="1"/>
</dbReference>
<dbReference type="InterPro" id="IPR036291">
    <property type="entry name" value="NAD(P)-bd_dom_sf"/>
</dbReference>
<accession>A0A179DH78</accession>
<dbReference type="PANTHER" id="PTHR43162:SF1">
    <property type="entry name" value="PRESTALK A DIFFERENTIATION PROTEIN A"/>
    <property type="match status" value="1"/>
</dbReference>
<protein>
    <submittedName>
        <fullName evidence="2">NmrA family transcriptional regulator</fullName>
    </submittedName>
</protein>
<evidence type="ECO:0000313" key="3">
    <source>
        <dbReference type="Proteomes" id="UP000078459"/>
    </source>
</evidence>
<feature type="domain" description="NmrA-like" evidence="1">
    <location>
        <begin position="3"/>
        <end position="222"/>
    </location>
</feature>
<dbReference type="PANTHER" id="PTHR43162">
    <property type="match status" value="1"/>
</dbReference>
<dbReference type="Gene3D" id="3.90.25.10">
    <property type="entry name" value="UDP-galactose 4-epimerase, domain 1"/>
    <property type="match status" value="1"/>
</dbReference>
<evidence type="ECO:0000259" key="1">
    <source>
        <dbReference type="Pfam" id="PF05368"/>
    </source>
</evidence>
<sequence>MLKVLITGATGNVGIEVLAALNKFNHQLEIFAGVRNTEDRNEELTNLNVKLIKFDFTKSETILPAFHDIDILFLLRPPQLSDVKKYFEPLIGFAKQSFIKHIVFLSVQGVEKSEIIPHYKIENLIIESNIAFTFLRPAYFMQNFTTTLKYDIVKHNRIYLPAGNTKFTLIDIKDIGCVAAKVIIDYPYHVNKKYDLTNHETLTFTEMAEKMSAGIGRKINFISPNLLQFYLTKRKENMPLMFILVMMMLHYLPRFQKTPKTTDCIKIITGKDPISFDDFVLVNKIGLQK</sequence>
<reference evidence="2 3" key="1">
    <citation type="submission" date="2016-04" db="EMBL/GenBank/DDBJ databases">
        <authorList>
            <person name="Evans L.H."/>
            <person name="Alamgir A."/>
            <person name="Owens N."/>
            <person name="Weber N.D."/>
            <person name="Virtaneva K."/>
            <person name="Barbian K."/>
            <person name="Babar A."/>
            <person name="Rosenke K."/>
        </authorList>
    </citation>
    <scope>NUCLEOTIDE SEQUENCE [LARGE SCALE GENOMIC DNA]</scope>
    <source>
        <strain evidence="2 3">CCM 8644</strain>
    </source>
</reference>
<dbReference type="RefSeq" id="WP_068822409.1">
    <property type="nucleotide sequence ID" value="NZ_LWHJ01000027.1"/>
</dbReference>
<dbReference type="EMBL" id="LWHJ01000027">
    <property type="protein sequence ID" value="OAQ39793.1"/>
    <property type="molecule type" value="Genomic_DNA"/>
</dbReference>
<dbReference type="OrthoDB" id="9780595at2"/>
<evidence type="ECO:0000313" key="2">
    <source>
        <dbReference type="EMBL" id="OAQ39793.1"/>
    </source>
</evidence>
<dbReference type="Pfam" id="PF05368">
    <property type="entry name" value="NmrA"/>
    <property type="match status" value="1"/>
</dbReference>
<dbReference type="STRING" id="1826909.A5893_09455"/>
<dbReference type="InterPro" id="IPR008030">
    <property type="entry name" value="NmrA-like"/>
</dbReference>
<dbReference type="Gene3D" id="3.40.50.720">
    <property type="entry name" value="NAD(P)-binding Rossmann-like Domain"/>
    <property type="match status" value="1"/>
</dbReference>
<dbReference type="AlphaFoldDB" id="A0A179DH78"/>
<comment type="caution">
    <text evidence="2">The sequence shown here is derived from an EMBL/GenBank/DDBJ whole genome shotgun (WGS) entry which is preliminary data.</text>
</comment>
<gene>
    <name evidence="2" type="ORF">A5893_09455</name>
</gene>
<keyword evidence="3" id="KW-1185">Reference proteome</keyword>
<proteinExistence type="predicted"/>
<dbReference type="Proteomes" id="UP000078459">
    <property type="component" value="Unassembled WGS sequence"/>
</dbReference>
<organism evidence="2 3">
    <name type="scientific">Pedobacter psychrophilus</name>
    <dbReference type="NCBI Taxonomy" id="1826909"/>
    <lineage>
        <taxon>Bacteria</taxon>
        <taxon>Pseudomonadati</taxon>
        <taxon>Bacteroidota</taxon>
        <taxon>Sphingobacteriia</taxon>
        <taxon>Sphingobacteriales</taxon>
        <taxon>Sphingobacteriaceae</taxon>
        <taxon>Pedobacter</taxon>
    </lineage>
</organism>